<name>A0A1J4KM31_9EUKA</name>
<dbReference type="VEuPathDB" id="TrichDB:TRFO_18092"/>
<protein>
    <submittedName>
        <fullName evidence="2">Uncharacterized protein</fullName>
    </submittedName>
</protein>
<evidence type="ECO:0000313" key="2">
    <source>
        <dbReference type="EMBL" id="OHT12194.1"/>
    </source>
</evidence>
<sequence length="373" mass="43802">MHITEIKNEYAKASQELEEVQKQEDMLFQEKLNLSEKERLIDTRRLQAMQMMADPIDSLSYEEEIVKDAERDAETTEKRFSAKNPILLDDDFSKEISTISLLENENSKRKAILDKKKESVENIKSSFPQNDINYSNKNPKKEKNLSAQQNISTTDMHNVVDQISQRLQKKQKEIDEQEREIDQLSAQNAISRKQKTKIYEEQMKKVEDLNKKCREIELLLLNIDEVGELNEEKRQTVSELETRIAQLKRRIDNAERDKNLNSSNNKQLQILRQKYEDHKKEIEENAERINEMRLSIDELQKIVDESGKALKKRESDVVQLEDQLKVVEAKISQTVETLHNEEDKLDDLLKRMPNAQSEAEDFSDILRKSTELL</sequence>
<feature type="coiled-coil region" evidence="1">
    <location>
        <begin position="3"/>
        <end position="37"/>
    </location>
</feature>
<keyword evidence="1" id="KW-0175">Coiled coil</keyword>
<dbReference type="SUPFAM" id="SSF57997">
    <property type="entry name" value="Tropomyosin"/>
    <property type="match status" value="1"/>
</dbReference>
<dbReference type="Gene3D" id="1.10.287.1490">
    <property type="match status" value="1"/>
</dbReference>
<organism evidence="2 3">
    <name type="scientific">Tritrichomonas foetus</name>
    <dbReference type="NCBI Taxonomy" id="1144522"/>
    <lineage>
        <taxon>Eukaryota</taxon>
        <taxon>Metamonada</taxon>
        <taxon>Parabasalia</taxon>
        <taxon>Tritrichomonadida</taxon>
        <taxon>Tritrichomonadidae</taxon>
        <taxon>Tritrichomonas</taxon>
    </lineage>
</organism>
<comment type="caution">
    <text evidence="2">The sequence shown here is derived from an EMBL/GenBank/DDBJ whole genome shotgun (WGS) entry which is preliminary data.</text>
</comment>
<dbReference type="AlphaFoldDB" id="A0A1J4KM31"/>
<feature type="coiled-coil region" evidence="1">
    <location>
        <begin position="160"/>
        <end position="358"/>
    </location>
</feature>
<evidence type="ECO:0000256" key="1">
    <source>
        <dbReference type="SAM" id="Coils"/>
    </source>
</evidence>
<evidence type="ECO:0000313" key="3">
    <source>
        <dbReference type="Proteomes" id="UP000179807"/>
    </source>
</evidence>
<dbReference type="RefSeq" id="XP_068365330.1">
    <property type="nucleotide sequence ID" value="XM_068499968.1"/>
</dbReference>
<reference evidence="2" key="1">
    <citation type="submission" date="2016-10" db="EMBL/GenBank/DDBJ databases">
        <authorList>
            <person name="Benchimol M."/>
            <person name="Almeida L.G."/>
            <person name="Vasconcelos A.T."/>
            <person name="Perreira-Neves A."/>
            <person name="Rosa I.A."/>
            <person name="Tasca T."/>
            <person name="Bogo M.R."/>
            <person name="de Souza W."/>
        </authorList>
    </citation>
    <scope>NUCLEOTIDE SEQUENCE [LARGE SCALE GENOMIC DNA]</scope>
    <source>
        <strain evidence="2">K</strain>
    </source>
</reference>
<keyword evidence="3" id="KW-1185">Reference proteome</keyword>
<dbReference type="GeneID" id="94834672"/>
<proteinExistence type="predicted"/>
<gene>
    <name evidence="2" type="ORF">TRFO_18092</name>
</gene>
<accession>A0A1J4KM31</accession>
<dbReference type="EMBL" id="MLAK01000569">
    <property type="protein sequence ID" value="OHT12194.1"/>
    <property type="molecule type" value="Genomic_DNA"/>
</dbReference>
<dbReference type="Proteomes" id="UP000179807">
    <property type="component" value="Unassembled WGS sequence"/>
</dbReference>